<proteinExistence type="predicted"/>
<reference evidence="1 2" key="1">
    <citation type="submission" date="2018-03" db="EMBL/GenBank/DDBJ databases">
        <title>Genomic Encyclopedia of Archaeal and Bacterial Type Strains, Phase II (KMG-II): from individual species to whole genera.</title>
        <authorList>
            <person name="Goeker M."/>
        </authorList>
    </citation>
    <scope>NUCLEOTIDE SEQUENCE [LARGE SCALE GENOMIC DNA]</scope>
    <source>
        <strain evidence="1 2">DSM 45348</strain>
    </source>
</reference>
<protein>
    <submittedName>
        <fullName evidence="1">Uncharacterized protein</fullName>
    </submittedName>
</protein>
<accession>A0A2T0RDK7</accession>
<dbReference type="RefSeq" id="WP_106131189.1">
    <property type="nucleotide sequence ID" value="NZ_PVZG01000036.1"/>
</dbReference>
<gene>
    <name evidence="1" type="ORF">CLV70_13611</name>
</gene>
<dbReference type="Proteomes" id="UP000239209">
    <property type="component" value="Unassembled WGS sequence"/>
</dbReference>
<organism evidence="1 2">
    <name type="scientific">Pseudosporangium ferrugineum</name>
    <dbReference type="NCBI Taxonomy" id="439699"/>
    <lineage>
        <taxon>Bacteria</taxon>
        <taxon>Bacillati</taxon>
        <taxon>Actinomycetota</taxon>
        <taxon>Actinomycetes</taxon>
        <taxon>Micromonosporales</taxon>
        <taxon>Micromonosporaceae</taxon>
        <taxon>Pseudosporangium</taxon>
    </lineage>
</organism>
<name>A0A2T0RDK7_9ACTN</name>
<evidence type="ECO:0000313" key="2">
    <source>
        <dbReference type="Proteomes" id="UP000239209"/>
    </source>
</evidence>
<comment type="caution">
    <text evidence="1">The sequence shown here is derived from an EMBL/GenBank/DDBJ whole genome shotgun (WGS) entry which is preliminary data.</text>
</comment>
<evidence type="ECO:0000313" key="1">
    <source>
        <dbReference type="EMBL" id="PRY19248.1"/>
    </source>
</evidence>
<dbReference type="EMBL" id="PVZG01000036">
    <property type="protein sequence ID" value="PRY19248.1"/>
    <property type="molecule type" value="Genomic_DNA"/>
</dbReference>
<sequence>MLRSKPADAQAALDALVEAVAELAESSQRLSRRLHEIGLLSDAAATGLLARQDQTDAEIRRLRELRSEPRR</sequence>
<keyword evidence="2" id="KW-1185">Reference proteome</keyword>
<dbReference type="AlphaFoldDB" id="A0A2T0RDK7"/>